<dbReference type="RefSeq" id="WP_203794130.1">
    <property type="nucleotide sequence ID" value="NZ_BAAAQE010000016.1"/>
</dbReference>
<keyword evidence="1" id="KW-0378">Hydrolase</keyword>
<feature type="domain" description="Nudix hydrolase" evidence="2">
    <location>
        <begin position="9"/>
        <end position="131"/>
    </location>
</feature>
<comment type="caution">
    <text evidence="3">The sequence shown here is derived from an EMBL/GenBank/DDBJ whole genome shotgun (WGS) entry which is preliminary data.</text>
</comment>
<accession>A0ABQ3X476</accession>
<dbReference type="InterPro" id="IPR000086">
    <property type="entry name" value="NUDIX_hydrolase_dom"/>
</dbReference>
<evidence type="ECO:0000259" key="2">
    <source>
        <dbReference type="PROSITE" id="PS51462"/>
    </source>
</evidence>
<keyword evidence="4" id="KW-1185">Reference proteome</keyword>
<organism evidence="3 4">
    <name type="scientific">Actinoplanes couchii</name>
    <dbReference type="NCBI Taxonomy" id="403638"/>
    <lineage>
        <taxon>Bacteria</taxon>
        <taxon>Bacillati</taxon>
        <taxon>Actinomycetota</taxon>
        <taxon>Actinomycetes</taxon>
        <taxon>Micromonosporales</taxon>
        <taxon>Micromonosporaceae</taxon>
        <taxon>Actinoplanes</taxon>
    </lineage>
</organism>
<gene>
    <name evidence="3" type="ORF">Aco03nite_016090</name>
</gene>
<evidence type="ECO:0000313" key="3">
    <source>
        <dbReference type="EMBL" id="GID53205.1"/>
    </source>
</evidence>
<evidence type="ECO:0000256" key="1">
    <source>
        <dbReference type="ARBA" id="ARBA00022801"/>
    </source>
</evidence>
<sequence>MHLGPSFSAPVTAAGAVLWRGAGNAREVAVLRSNRGEWGFPKSRTAPGEHMTSAAVRAVSEEIGATVNLGPWLGSVNYVRGGWPEHVDYFAAFTGLSAEDDPAADLLWLSPARAADALSRPDDVRILREFQRRVPVPTSCFILRRGSAYPAHSVLSAYGVREQSCVDLEFALRIAGESFDTGRPAAVCAEPAAIRELFGELCRRRPAPVPVDATVPEGGLLVLHGTPDRILTVERHLI</sequence>
<dbReference type="PROSITE" id="PS51462">
    <property type="entry name" value="NUDIX"/>
    <property type="match status" value="1"/>
</dbReference>
<protein>
    <recommendedName>
        <fullName evidence="2">Nudix hydrolase domain-containing protein</fullName>
    </recommendedName>
</protein>
<dbReference type="Gene3D" id="3.90.79.10">
    <property type="entry name" value="Nucleoside Triphosphate Pyrophosphohydrolase"/>
    <property type="match status" value="1"/>
</dbReference>
<dbReference type="InterPro" id="IPR015797">
    <property type="entry name" value="NUDIX_hydrolase-like_dom_sf"/>
</dbReference>
<name>A0ABQ3X476_9ACTN</name>
<dbReference type="PANTHER" id="PTHR21340">
    <property type="entry name" value="DIADENOSINE 5,5-P1,P4-TETRAPHOSPHATE PYROPHOSPHOHYDROLASE MUTT"/>
    <property type="match status" value="1"/>
</dbReference>
<proteinExistence type="predicted"/>
<dbReference type="Proteomes" id="UP000612282">
    <property type="component" value="Unassembled WGS sequence"/>
</dbReference>
<dbReference type="InterPro" id="IPR051325">
    <property type="entry name" value="Nudix_hydrolase_domain"/>
</dbReference>
<reference evidence="3 4" key="1">
    <citation type="submission" date="2021-01" db="EMBL/GenBank/DDBJ databases">
        <title>Whole genome shotgun sequence of Actinoplanes couchii NBRC 106145.</title>
        <authorList>
            <person name="Komaki H."/>
            <person name="Tamura T."/>
        </authorList>
    </citation>
    <scope>NUCLEOTIDE SEQUENCE [LARGE SCALE GENOMIC DNA]</scope>
    <source>
        <strain evidence="3 4">NBRC 106145</strain>
    </source>
</reference>
<dbReference type="SUPFAM" id="SSF55811">
    <property type="entry name" value="Nudix"/>
    <property type="match status" value="1"/>
</dbReference>
<dbReference type="EMBL" id="BOMG01000027">
    <property type="protein sequence ID" value="GID53205.1"/>
    <property type="molecule type" value="Genomic_DNA"/>
</dbReference>
<dbReference type="Pfam" id="PF00293">
    <property type="entry name" value="NUDIX"/>
    <property type="match status" value="1"/>
</dbReference>
<evidence type="ECO:0000313" key="4">
    <source>
        <dbReference type="Proteomes" id="UP000612282"/>
    </source>
</evidence>
<dbReference type="PANTHER" id="PTHR21340:SF0">
    <property type="entry name" value="BIS(5'-NUCLEOSYL)-TETRAPHOSPHATASE [ASYMMETRICAL]"/>
    <property type="match status" value="1"/>
</dbReference>